<keyword evidence="2" id="KW-1185">Reference proteome</keyword>
<comment type="caution">
    <text evidence="1">The sequence shown here is derived from an EMBL/GenBank/DDBJ whole genome shotgun (WGS) entry which is preliminary data.</text>
</comment>
<reference evidence="1 2" key="1">
    <citation type="submission" date="2019-01" db="EMBL/GenBank/DDBJ databases">
        <title>A draft genome assembly of the solar-powered sea slug Elysia chlorotica.</title>
        <authorList>
            <person name="Cai H."/>
            <person name="Li Q."/>
            <person name="Fang X."/>
            <person name="Li J."/>
            <person name="Curtis N.E."/>
            <person name="Altenburger A."/>
            <person name="Shibata T."/>
            <person name="Feng M."/>
            <person name="Maeda T."/>
            <person name="Schwartz J.A."/>
            <person name="Shigenobu S."/>
            <person name="Lundholm N."/>
            <person name="Nishiyama T."/>
            <person name="Yang H."/>
            <person name="Hasebe M."/>
            <person name="Li S."/>
            <person name="Pierce S.K."/>
            <person name="Wang J."/>
        </authorList>
    </citation>
    <scope>NUCLEOTIDE SEQUENCE [LARGE SCALE GENOMIC DNA]</scope>
    <source>
        <strain evidence="1">EC2010</strain>
        <tissue evidence="1">Whole organism of an adult</tissue>
    </source>
</reference>
<evidence type="ECO:0000313" key="1">
    <source>
        <dbReference type="EMBL" id="RUS75259.1"/>
    </source>
</evidence>
<dbReference type="EMBL" id="RQTK01000757">
    <property type="protein sequence ID" value="RUS75259.1"/>
    <property type="molecule type" value="Genomic_DNA"/>
</dbReference>
<evidence type="ECO:0000313" key="2">
    <source>
        <dbReference type="Proteomes" id="UP000271974"/>
    </source>
</evidence>
<accession>A0A433T145</accession>
<protein>
    <submittedName>
        <fullName evidence="1">Uncharacterized protein</fullName>
    </submittedName>
</protein>
<name>A0A433T145_ELYCH</name>
<dbReference type="Proteomes" id="UP000271974">
    <property type="component" value="Unassembled WGS sequence"/>
</dbReference>
<proteinExistence type="predicted"/>
<dbReference type="AlphaFoldDB" id="A0A433T145"/>
<gene>
    <name evidence="1" type="ORF">EGW08_016974</name>
</gene>
<sequence>MKTNNITTPLKNGVFWSMIGSINLGQSYEWTKTVTGLVFIIKSTLALHRYKERQLCKQSSDKGLEATGDTIHCTLPGGGRRITTRETAICSRCGHQTLDGCCTSNEQHRCRKACKLAQVIERWSRFETLDVCCTSNERYRCRKEGKLAQVLERWSAVRNTEMDVAPVMNAPLQESGQTGSSGRALVRGSKRWMDAAPVMNGTAAGKRANWLQW</sequence>
<organism evidence="1 2">
    <name type="scientific">Elysia chlorotica</name>
    <name type="common">Eastern emerald elysia</name>
    <name type="synonym">Sea slug</name>
    <dbReference type="NCBI Taxonomy" id="188477"/>
    <lineage>
        <taxon>Eukaryota</taxon>
        <taxon>Metazoa</taxon>
        <taxon>Spiralia</taxon>
        <taxon>Lophotrochozoa</taxon>
        <taxon>Mollusca</taxon>
        <taxon>Gastropoda</taxon>
        <taxon>Heterobranchia</taxon>
        <taxon>Euthyneura</taxon>
        <taxon>Panpulmonata</taxon>
        <taxon>Sacoglossa</taxon>
        <taxon>Placobranchoidea</taxon>
        <taxon>Plakobranchidae</taxon>
        <taxon>Elysia</taxon>
    </lineage>
</organism>